<organism evidence="2 3">
    <name type="scientific">Mongoliibacter ruber</name>
    <dbReference type="NCBI Taxonomy" id="1750599"/>
    <lineage>
        <taxon>Bacteria</taxon>
        <taxon>Pseudomonadati</taxon>
        <taxon>Bacteroidota</taxon>
        <taxon>Cytophagia</taxon>
        <taxon>Cytophagales</taxon>
        <taxon>Cyclobacteriaceae</taxon>
        <taxon>Mongoliibacter</taxon>
    </lineage>
</organism>
<dbReference type="Proteomes" id="UP000238157">
    <property type="component" value="Unassembled WGS sequence"/>
</dbReference>
<dbReference type="OrthoDB" id="1466304at2"/>
<dbReference type="RefSeq" id="WP_106132048.1">
    <property type="nucleotide sequence ID" value="NZ_PVTR01000001.1"/>
</dbReference>
<gene>
    <name evidence="2" type="ORF">CLW00_101515</name>
</gene>
<dbReference type="PANTHER" id="PTHR37833">
    <property type="entry name" value="LIPOPROTEIN-RELATED"/>
    <property type="match status" value="1"/>
</dbReference>
<dbReference type="PANTHER" id="PTHR37833:SF1">
    <property type="entry name" value="SIGNAL PEPTIDE PROTEIN"/>
    <property type="match status" value="1"/>
</dbReference>
<feature type="chain" id="PRO_5015759457" evidence="1">
    <location>
        <begin position="24"/>
        <end position="363"/>
    </location>
</feature>
<dbReference type="Pfam" id="PF07610">
    <property type="entry name" value="DUF1573"/>
    <property type="match status" value="2"/>
</dbReference>
<keyword evidence="3" id="KW-1185">Reference proteome</keyword>
<name>A0A2T0WVX2_9BACT</name>
<comment type="caution">
    <text evidence="2">The sequence shown here is derived from an EMBL/GenBank/DDBJ whole genome shotgun (WGS) entry which is preliminary data.</text>
</comment>
<evidence type="ECO:0000313" key="2">
    <source>
        <dbReference type="EMBL" id="PRY90840.1"/>
    </source>
</evidence>
<proteinExistence type="predicted"/>
<dbReference type="InterPro" id="IPR013783">
    <property type="entry name" value="Ig-like_fold"/>
</dbReference>
<dbReference type="Gene3D" id="2.60.40.10">
    <property type="entry name" value="Immunoglobulins"/>
    <property type="match status" value="2"/>
</dbReference>
<feature type="signal peptide" evidence="1">
    <location>
        <begin position="1"/>
        <end position="23"/>
    </location>
</feature>
<dbReference type="InterPro" id="IPR011467">
    <property type="entry name" value="DUF1573"/>
</dbReference>
<dbReference type="EMBL" id="PVTR01000001">
    <property type="protein sequence ID" value="PRY90840.1"/>
    <property type="molecule type" value="Genomic_DNA"/>
</dbReference>
<sequence length="363" mass="40809">MKKTKISCALCAILFFLSLSLEAQSIERKVLTWEQRSVNIGAVLEEKGEVETEFFGVNLNQDSLWITDVFAECGCTTVDFTKDTLLQDKIASIKVKFNPDHRGGDFAKQIIVRTNHDIYGDTLILEGTNIPFPEDLKTAYPYRKGDLGFRLSAINMGEVISNEPKLKYVEVFNFGTDTLSLYGEQEGLQEYLFASLEPEILSPGQRGLLLLTYDGAKKNDLGYFEENISLKLQDDTEIDLKLMAVVFEFFQPVPKSMEKIVPRIGLSEIDVDLREVASTRKVSKNIVITNMGEENLVIRKIATNCDCVEVDLSSSEISASQRAELNFTFDPKGRKGIDHKHITIFSNDPINPVRTIVVKSTIK</sequence>
<dbReference type="AlphaFoldDB" id="A0A2T0WVX2"/>
<protein>
    <submittedName>
        <fullName evidence="2">Uncharacterized protein DUF1573</fullName>
    </submittedName>
</protein>
<evidence type="ECO:0000256" key="1">
    <source>
        <dbReference type="SAM" id="SignalP"/>
    </source>
</evidence>
<keyword evidence="1" id="KW-0732">Signal</keyword>
<accession>A0A2T0WVX2</accession>
<evidence type="ECO:0000313" key="3">
    <source>
        <dbReference type="Proteomes" id="UP000238157"/>
    </source>
</evidence>
<reference evidence="2 3" key="1">
    <citation type="submission" date="2018-03" db="EMBL/GenBank/DDBJ databases">
        <title>Genomic Encyclopedia of Archaeal and Bacterial Type Strains, Phase II (KMG-II): from individual species to whole genera.</title>
        <authorList>
            <person name="Goeker M."/>
        </authorList>
    </citation>
    <scope>NUCLEOTIDE SEQUENCE [LARGE SCALE GENOMIC DNA]</scope>
    <source>
        <strain evidence="2 3">DSM 27929</strain>
    </source>
</reference>